<dbReference type="OrthoDB" id="5366273at2759"/>
<protein>
    <submittedName>
        <fullName evidence="2">Uncharacterized protein</fullName>
    </submittedName>
</protein>
<organism evidence="2 3">
    <name type="scientific">Heterodermia speciosa</name>
    <dbReference type="NCBI Taxonomy" id="116794"/>
    <lineage>
        <taxon>Eukaryota</taxon>
        <taxon>Fungi</taxon>
        <taxon>Dikarya</taxon>
        <taxon>Ascomycota</taxon>
        <taxon>Pezizomycotina</taxon>
        <taxon>Lecanoromycetes</taxon>
        <taxon>OSLEUM clade</taxon>
        <taxon>Lecanoromycetidae</taxon>
        <taxon>Caliciales</taxon>
        <taxon>Physciaceae</taxon>
        <taxon>Heterodermia</taxon>
    </lineage>
</organism>
<feature type="chain" id="PRO_5034030406" evidence="1">
    <location>
        <begin position="21"/>
        <end position="166"/>
    </location>
</feature>
<dbReference type="Proteomes" id="UP000664521">
    <property type="component" value="Unassembled WGS sequence"/>
</dbReference>
<evidence type="ECO:0000256" key="1">
    <source>
        <dbReference type="SAM" id="SignalP"/>
    </source>
</evidence>
<name>A0A8H3FTA2_9LECA</name>
<gene>
    <name evidence="2" type="ORF">HETSPECPRED_006581</name>
</gene>
<accession>A0A8H3FTA2</accession>
<evidence type="ECO:0000313" key="3">
    <source>
        <dbReference type="Proteomes" id="UP000664521"/>
    </source>
</evidence>
<reference evidence="2" key="1">
    <citation type="submission" date="2021-03" db="EMBL/GenBank/DDBJ databases">
        <authorList>
            <person name="Tagirdzhanova G."/>
        </authorList>
    </citation>
    <scope>NUCLEOTIDE SEQUENCE</scope>
</reference>
<comment type="caution">
    <text evidence="2">The sequence shown here is derived from an EMBL/GenBank/DDBJ whole genome shotgun (WGS) entry which is preliminary data.</text>
</comment>
<evidence type="ECO:0000313" key="2">
    <source>
        <dbReference type="EMBL" id="CAF9927418.1"/>
    </source>
</evidence>
<sequence length="166" mass="17662">MLLLLPTLYISLHLFPHILAALAFRPNCFQDGAQLPAPAASHCARAMSMIRNDRSFTTPLTYGADQAPPRNTPIDWAYKSCLLTIDADVGSFTDTFALSSTMPSFASVEEWCVVRRKPGEGFGGFIPVGHGRAFFAIVQFNPGFLPAADGVGVVSVVNGTGNGTVG</sequence>
<keyword evidence="3" id="KW-1185">Reference proteome</keyword>
<keyword evidence="1" id="KW-0732">Signal</keyword>
<proteinExistence type="predicted"/>
<dbReference type="EMBL" id="CAJPDS010000044">
    <property type="protein sequence ID" value="CAF9927418.1"/>
    <property type="molecule type" value="Genomic_DNA"/>
</dbReference>
<feature type="signal peptide" evidence="1">
    <location>
        <begin position="1"/>
        <end position="20"/>
    </location>
</feature>
<dbReference type="AlphaFoldDB" id="A0A8H3FTA2"/>